<name>A0A1T1H732_9GAMM</name>
<sequence>MFNYQKTELGFQTLKDRQLTLNARQRRLLLLIGTDDFNQMPVHYQQRIAEATLLKQLMDLGLIQPITAHDHQRLQSSDFSAFNTPKKASSNTSDLNTFSPASDLTAQEHVTFNELSMPTMEVPQTQSQHALTNTLPIDPISSTPHQLPQATPETTTTNDLVLPEKIVDFIEHDFDELQNFMCSYLQRYCGLMAKKLIINIQQATDIADLKACQMQWITCLNESNIQPKLLQHALQQINYSLKNLQQLV</sequence>
<accession>A0A1T1H732</accession>
<dbReference type="RefSeq" id="WP_078189129.1">
    <property type="nucleotide sequence ID" value="NZ_JAMCOZ010000015.1"/>
</dbReference>
<protein>
    <submittedName>
        <fullName evidence="1">Uncharacterized protein</fullName>
    </submittedName>
</protein>
<evidence type="ECO:0000313" key="2">
    <source>
        <dbReference type="Proteomes" id="UP000191160"/>
    </source>
</evidence>
<gene>
    <name evidence="1" type="ORF">B1202_03205</name>
</gene>
<proteinExistence type="predicted"/>
<dbReference type="Proteomes" id="UP000191160">
    <property type="component" value="Unassembled WGS sequence"/>
</dbReference>
<organism evidence="1 2">
    <name type="scientific">Acinetobacter amyesii</name>
    <dbReference type="NCBI Taxonomy" id="2942470"/>
    <lineage>
        <taxon>Bacteria</taxon>
        <taxon>Pseudomonadati</taxon>
        <taxon>Pseudomonadota</taxon>
        <taxon>Gammaproteobacteria</taxon>
        <taxon>Moraxellales</taxon>
        <taxon>Moraxellaceae</taxon>
        <taxon>Acinetobacter</taxon>
    </lineage>
</organism>
<keyword evidence="2" id="KW-1185">Reference proteome</keyword>
<evidence type="ECO:0000313" key="1">
    <source>
        <dbReference type="EMBL" id="OOV85658.1"/>
    </source>
</evidence>
<comment type="caution">
    <text evidence="1">The sequence shown here is derived from an EMBL/GenBank/DDBJ whole genome shotgun (WGS) entry which is preliminary data.</text>
</comment>
<reference evidence="1 2" key="1">
    <citation type="submission" date="2017-02" db="EMBL/GenBank/DDBJ databases">
        <title>Acinetobacter sp. ANC 4945, whole genome shotgun sequencing project.</title>
        <authorList>
            <person name="Radolfova-Krizova L."/>
            <person name="Al Atrouni A."/>
            <person name="Nemec A."/>
        </authorList>
    </citation>
    <scope>NUCLEOTIDE SEQUENCE [LARGE SCALE GENOMIC DNA]</scope>
    <source>
        <strain evidence="1 2">ANC 4945</strain>
    </source>
</reference>
<dbReference type="EMBL" id="MVKX01000001">
    <property type="protein sequence ID" value="OOV85658.1"/>
    <property type="molecule type" value="Genomic_DNA"/>
</dbReference>
<dbReference type="AlphaFoldDB" id="A0A1T1H732"/>